<protein>
    <submittedName>
        <fullName evidence="3">Uncharacterized protein</fullName>
    </submittedName>
</protein>
<evidence type="ECO:0000313" key="4">
    <source>
        <dbReference type="Proteomes" id="UP000283433"/>
    </source>
</evidence>
<evidence type="ECO:0000256" key="1">
    <source>
        <dbReference type="SAM" id="MobiDB-lite"/>
    </source>
</evidence>
<dbReference type="Proteomes" id="UP000283433">
    <property type="component" value="Unassembled WGS sequence"/>
</dbReference>
<feature type="region of interest" description="Disordered" evidence="1">
    <location>
        <begin position="33"/>
        <end position="73"/>
    </location>
</feature>
<comment type="caution">
    <text evidence="3">The sequence shown here is derived from an EMBL/GenBank/DDBJ whole genome shotgun (WGS) entry which is preliminary data.</text>
</comment>
<feature type="chain" id="PRO_5019326122" evidence="2">
    <location>
        <begin position="28"/>
        <end position="128"/>
    </location>
</feature>
<organism evidence="3 4">
    <name type="scientific">Pelobium manganitolerans</name>
    <dbReference type="NCBI Taxonomy" id="1842495"/>
    <lineage>
        <taxon>Bacteria</taxon>
        <taxon>Pseudomonadati</taxon>
        <taxon>Bacteroidota</taxon>
        <taxon>Sphingobacteriia</taxon>
        <taxon>Sphingobacteriales</taxon>
        <taxon>Sphingobacteriaceae</taxon>
        <taxon>Pelobium</taxon>
    </lineage>
</organism>
<dbReference type="EMBL" id="MBTA01000023">
    <property type="protein sequence ID" value="RKD16335.1"/>
    <property type="molecule type" value="Genomic_DNA"/>
</dbReference>
<keyword evidence="4" id="KW-1185">Reference proteome</keyword>
<evidence type="ECO:0000313" key="3">
    <source>
        <dbReference type="EMBL" id="RKD16335.1"/>
    </source>
</evidence>
<gene>
    <name evidence="3" type="ORF">BCY91_05555</name>
</gene>
<sequence>MKNLKIHISILLLFFLGFFLMPNQSYACSKKSTQTEQSSCSKDKSKKSKHSSCKGKSCKKRKDSNGCGGNCKHSSCRCAASTTSLSLPLVIEFKAKNPLAAGKKKKFGFKEAYYSSGFFSIWLPPKIS</sequence>
<reference evidence="3 4" key="1">
    <citation type="submission" date="2016-07" db="EMBL/GenBank/DDBJ databases">
        <title>Genome of Pelobium manganitolerans.</title>
        <authorList>
            <person name="Wu S."/>
            <person name="Wang G."/>
        </authorList>
    </citation>
    <scope>NUCLEOTIDE SEQUENCE [LARGE SCALE GENOMIC DNA]</scope>
    <source>
        <strain evidence="3 4">YS-25</strain>
    </source>
</reference>
<feature type="compositionally biased region" description="Basic residues" evidence="1">
    <location>
        <begin position="44"/>
        <end position="62"/>
    </location>
</feature>
<evidence type="ECO:0000256" key="2">
    <source>
        <dbReference type="SAM" id="SignalP"/>
    </source>
</evidence>
<proteinExistence type="predicted"/>
<dbReference type="AlphaFoldDB" id="A0A419S671"/>
<keyword evidence="2" id="KW-0732">Signal</keyword>
<feature type="signal peptide" evidence="2">
    <location>
        <begin position="1"/>
        <end position="27"/>
    </location>
</feature>
<name>A0A419S671_9SPHI</name>
<accession>A0A419S671</accession>